<feature type="transmembrane region" description="Helical" evidence="13">
    <location>
        <begin position="128"/>
        <end position="146"/>
    </location>
</feature>
<feature type="transmembrane region" description="Helical" evidence="13">
    <location>
        <begin position="162"/>
        <end position="182"/>
    </location>
</feature>
<evidence type="ECO:0000256" key="13">
    <source>
        <dbReference type="SAM" id="Phobius"/>
    </source>
</evidence>
<feature type="transmembrane region" description="Helical" evidence="13">
    <location>
        <begin position="94"/>
        <end position="116"/>
    </location>
</feature>
<evidence type="ECO:0000313" key="15">
    <source>
        <dbReference type="Proteomes" id="UP000673375"/>
    </source>
</evidence>
<keyword evidence="8 13" id="KW-0812">Transmembrane</keyword>
<evidence type="ECO:0000256" key="7">
    <source>
        <dbReference type="ARBA" id="ARBA00022475"/>
    </source>
</evidence>
<comment type="similarity">
    <text evidence="3">Belongs to the multi antimicrobial extrusion (MATE) (TC 2.A.66.1) family.</text>
</comment>
<organism evidence="14 15">
    <name type="scientific">Enterococcus larvae</name>
    <dbReference type="NCBI Taxonomy" id="2794352"/>
    <lineage>
        <taxon>Bacteria</taxon>
        <taxon>Bacillati</taxon>
        <taxon>Bacillota</taxon>
        <taxon>Bacilli</taxon>
        <taxon>Lactobacillales</taxon>
        <taxon>Enterococcaceae</taxon>
        <taxon>Enterococcus</taxon>
    </lineage>
</organism>
<feature type="transmembrane region" description="Helical" evidence="13">
    <location>
        <begin position="188"/>
        <end position="211"/>
    </location>
</feature>
<evidence type="ECO:0000256" key="11">
    <source>
        <dbReference type="ARBA" id="ARBA00023136"/>
    </source>
</evidence>
<evidence type="ECO:0000256" key="3">
    <source>
        <dbReference type="ARBA" id="ARBA00010199"/>
    </source>
</evidence>
<feature type="transmembrane region" description="Helical" evidence="13">
    <location>
        <begin position="413"/>
        <end position="433"/>
    </location>
</feature>
<proteinExistence type="inferred from homology"/>
<evidence type="ECO:0000256" key="6">
    <source>
        <dbReference type="ARBA" id="ARBA00022449"/>
    </source>
</evidence>
<dbReference type="Proteomes" id="UP000673375">
    <property type="component" value="Unassembled WGS sequence"/>
</dbReference>
<gene>
    <name evidence="14" type="ORF">I6N96_07355</name>
</gene>
<sequence>MLRNTHALNKKLFLFSLPMIGSLLTQQLYNVADMIIVGQFIGVAELAAVGNAGTVLLLFIVISGGIELAVEIIFSRYIGKNDQYRLAKGTTNILVFGALLGVLLAAAGFFLLPLLFKMMNVPEQLLQLTKIYCHIYLLGVPFIYIYDISRAMITSLGDAKKSFYLVLTSSLLNVVLNLLFILVFHMGIAGAALGTILSQGITMCISLMILYHKSKSNPYFQLSVSFDSIQLKEISRIAVPSIFQQFVITLSSVFLQAFANRFGNDVIIGFIAVTKVLAVSRIVISGFSQTLSIFSAQMFAGKKYTDLKQTYRFLTQASLLYAAFVSLVFLVFSEQLCNFFFNSQQHPEGYLFFRSYLIFSIGTLFMTVFKFMNESILRSALRMKEYLLCNIGDLLVKVGSTYLLLTLASSDAFWIGEGLGRLLAFGLSAYFVLQIKRTISLSIKEPPSI</sequence>
<keyword evidence="6" id="KW-0050">Antiport</keyword>
<evidence type="ECO:0000256" key="9">
    <source>
        <dbReference type="ARBA" id="ARBA00022989"/>
    </source>
</evidence>
<evidence type="ECO:0000256" key="10">
    <source>
        <dbReference type="ARBA" id="ARBA00023065"/>
    </source>
</evidence>
<feature type="transmembrane region" description="Helical" evidence="13">
    <location>
        <begin position="313"/>
        <end position="332"/>
    </location>
</feature>
<evidence type="ECO:0000256" key="1">
    <source>
        <dbReference type="ARBA" id="ARBA00003408"/>
    </source>
</evidence>
<feature type="transmembrane region" description="Helical" evidence="13">
    <location>
        <begin position="52"/>
        <end position="74"/>
    </location>
</feature>
<evidence type="ECO:0000256" key="4">
    <source>
        <dbReference type="ARBA" id="ARBA00020268"/>
    </source>
</evidence>
<keyword evidence="10" id="KW-0406">Ion transport</keyword>
<dbReference type="Pfam" id="PF01554">
    <property type="entry name" value="MatE"/>
    <property type="match status" value="2"/>
</dbReference>
<feature type="transmembrane region" description="Helical" evidence="13">
    <location>
        <begin position="237"/>
        <end position="258"/>
    </location>
</feature>
<keyword evidence="9 13" id="KW-1133">Transmembrane helix</keyword>
<comment type="caution">
    <text evidence="14">The sequence shown here is derived from an EMBL/GenBank/DDBJ whole genome shotgun (WGS) entry which is preliminary data.</text>
</comment>
<comment type="function">
    <text evidence="1">Multidrug efflux pump.</text>
</comment>
<dbReference type="InterPro" id="IPR002528">
    <property type="entry name" value="MATE_fam"/>
</dbReference>
<dbReference type="RefSeq" id="WP_209556919.1">
    <property type="nucleotide sequence ID" value="NZ_JAEDXU010000003.1"/>
</dbReference>
<dbReference type="PANTHER" id="PTHR43298">
    <property type="entry name" value="MULTIDRUG RESISTANCE PROTEIN NORM-RELATED"/>
    <property type="match status" value="1"/>
</dbReference>
<keyword evidence="7" id="KW-1003">Cell membrane</keyword>
<evidence type="ECO:0000256" key="8">
    <source>
        <dbReference type="ARBA" id="ARBA00022692"/>
    </source>
</evidence>
<evidence type="ECO:0000256" key="2">
    <source>
        <dbReference type="ARBA" id="ARBA00004651"/>
    </source>
</evidence>
<dbReference type="PIRSF" id="PIRSF006603">
    <property type="entry name" value="DinF"/>
    <property type="match status" value="1"/>
</dbReference>
<dbReference type="EMBL" id="JAEDXU010000003">
    <property type="protein sequence ID" value="MBP1046096.1"/>
    <property type="molecule type" value="Genomic_DNA"/>
</dbReference>
<feature type="transmembrane region" description="Helical" evidence="13">
    <location>
        <begin position="352"/>
        <end position="373"/>
    </location>
</feature>
<keyword evidence="15" id="KW-1185">Reference proteome</keyword>
<evidence type="ECO:0000256" key="5">
    <source>
        <dbReference type="ARBA" id="ARBA00022448"/>
    </source>
</evidence>
<dbReference type="InterPro" id="IPR048279">
    <property type="entry name" value="MdtK-like"/>
</dbReference>
<accession>A0ABS4CHJ6</accession>
<protein>
    <recommendedName>
        <fullName evidence="4">Probable multidrug resistance protein NorM</fullName>
    </recommendedName>
    <alternativeName>
        <fullName evidence="12">Multidrug-efflux transporter</fullName>
    </alternativeName>
</protein>
<dbReference type="NCBIfam" id="TIGR00797">
    <property type="entry name" value="matE"/>
    <property type="match status" value="1"/>
</dbReference>
<reference evidence="14 15" key="1">
    <citation type="submission" date="2020-12" db="EMBL/GenBank/DDBJ databases">
        <title>Vagococcus allomyrinae sp. nov. and Enterococcus lavae sp. nov., isolated from the larvae of Allomyrina dichotoma.</title>
        <authorList>
            <person name="Lee S.D."/>
        </authorList>
    </citation>
    <scope>NUCLEOTIDE SEQUENCE [LARGE SCALE GENOMIC DNA]</scope>
    <source>
        <strain evidence="14 15">BWM-S5</strain>
    </source>
</reference>
<evidence type="ECO:0000256" key="12">
    <source>
        <dbReference type="ARBA" id="ARBA00031636"/>
    </source>
</evidence>
<evidence type="ECO:0000313" key="14">
    <source>
        <dbReference type="EMBL" id="MBP1046096.1"/>
    </source>
</evidence>
<keyword evidence="11 13" id="KW-0472">Membrane</keyword>
<comment type="subcellular location">
    <subcellularLocation>
        <location evidence="2">Cell membrane</location>
        <topology evidence="2">Multi-pass membrane protein</topology>
    </subcellularLocation>
</comment>
<dbReference type="InterPro" id="IPR050222">
    <property type="entry name" value="MATE_MdtK"/>
</dbReference>
<feature type="transmembrane region" description="Helical" evidence="13">
    <location>
        <begin position="385"/>
        <end position="407"/>
    </location>
</feature>
<keyword evidence="5" id="KW-0813">Transport</keyword>
<name>A0ABS4CHJ6_9ENTE</name>
<feature type="transmembrane region" description="Helical" evidence="13">
    <location>
        <begin position="12"/>
        <end position="32"/>
    </location>
</feature>
<dbReference type="PANTHER" id="PTHR43298:SF2">
    <property type="entry name" value="FMN_FAD EXPORTER YEEO-RELATED"/>
    <property type="match status" value="1"/>
</dbReference>